<evidence type="ECO:0000259" key="8">
    <source>
        <dbReference type="Pfam" id="PF02698"/>
    </source>
</evidence>
<proteinExistence type="predicted"/>
<keyword evidence="5" id="KW-1133">Transmembrane helix</keyword>
<dbReference type="PANTHER" id="PTHR30336:SF0">
    <property type="entry name" value="PROTEIN SANA"/>
    <property type="match status" value="1"/>
</dbReference>
<dbReference type="InterPro" id="IPR051599">
    <property type="entry name" value="Cell_Envelope_Assoc"/>
</dbReference>
<dbReference type="Pfam" id="PF02698">
    <property type="entry name" value="DUF218"/>
    <property type="match status" value="1"/>
</dbReference>
<keyword evidence="3" id="KW-0997">Cell inner membrane</keyword>
<keyword evidence="4" id="KW-0812">Transmembrane</keyword>
<accession>A0A1X7APJ7</accession>
<evidence type="ECO:0000256" key="7">
    <source>
        <dbReference type="ARBA" id="ARBA00037355"/>
    </source>
</evidence>
<feature type="domain" description="DUF218" evidence="8">
    <location>
        <begin position="52"/>
        <end position="182"/>
    </location>
</feature>
<evidence type="ECO:0000256" key="4">
    <source>
        <dbReference type="ARBA" id="ARBA00022692"/>
    </source>
</evidence>
<evidence type="ECO:0000313" key="9">
    <source>
        <dbReference type="EMBL" id="SMA50009.1"/>
    </source>
</evidence>
<name>A0A1X7APJ7_9GAMM</name>
<dbReference type="EMBL" id="FWPT01000010">
    <property type="protein sequence ID" value="SMA50009.1"/>
    <property type="molecule type" value="Genomic_DNA"/>
</dbReference>
<dbReference type="PANTHER" id="PTHR30336">
    <property type="entry name" value="INNER MEMBRANE PROTEIN, PROBABLE PERMEASE"/>
    <property type="match status" value="1"/>
</dbReference>
<evidence type="ECO:0000256" key="5">
    <source>
        <dbReference type="ARBA" id="ARBA00022989"/>
    </source>
</evidence>
<keyword evidence="6" id="KW-0472">Membrane</keyword>
<keyword evidence="10" id="KW-1185">Reference proteome</keyword>
<protein>
    <submittedName>
        <fullName evidence="9">Vancomycin high temperature exclusion protein</fullName>
    </submittedName>
</protein>
<dbReference type="RefSeq" id="WP_087112453.1">
    <property type="nucleotide sequence ID" value="NZ_CBCSCN010000005.1"/>
</dbReference>
<organism evidence="9 10">
    <name type="scientific">Parendozoicomonas haliclonae</name>
    <dbReference type="NCBI Taxonomy" id="1960125"/>
    <lineage>
        <taxon>Bacteria</taxon>
        <taxon>Pseudomonadati</taxon>
        <taxon>Pseudomonadota</taxon>
        <taxon>Gammaproteobacteria</taxon>
        <taxon>Oceanospirillales</taxon>
        <taxon>Endozoicomonadaceae</taxon>
        <taxon>Parendozoicomonas</taxon>
    </lineage>
</organism>
<evidence type="ECO:0000313" key="10">
    <source>
        <dbReference type="Proteomes" id="UP000196573"/>
    </source>
</evidence>
<dbReference type="InterPro" id="IPR003848">
    <property type="entry name" value="DUF218"/>
</dbReference>
<reference evidence="9 10" key="1">
    <citation type="submission" date="2017-03" db="EMBL/GenBank/DDBJ databases">
        <authorList>
            <person name="Afonso C.L."/>
            <person name="Miller P.J."/>
            <person name="Scott M.A."/>
            <person name="Spackman E."/>
            <person name="Goraichik I."/>
            <person name="Dimitrov K.M."/>
            <person name="Suarez D.L."/>
            <person name="Swayne D.E."/>
        </authorList>
    </citation>
    <scope>NUCLEOTIDE SEQUENCE [LARGE SCALE GENOMIC DNA]</scope>
    <source>
        <strain evidence="9">SB41UT1</strain>
    </source>
</reference>
<evidence type="ECO:0000256" key="6">
    <source>
        <dbReference type="ARBA" id="ARBA00023136"/>
    </source>
</evidence>
<keyword evidence="2" id="KW-1003">Cell membrane</keyword>
<comment type="function">
    <text evidence="7">Participates in the barrier function of the cell envelope.</text>
</comment>
<dbReference type="OrthoDB" id="9782395at2"/>
<evidence type="ECO:0000256" key="1">
    <source>
        <dbReference type="ARBA" id="ARBA00004377"/>
    </source>
</evidence>
<dbReference type="Proteomes" id="UP000196573">
    <property type="component" value="Unassembled WGS sequence"/>
</dbReference>
<sequence>MLKWLNSGRVLALAALAAVALLLIISLCNLLITRTAKPYLYSDINRIPAHKVAVVLGTSRYTSDGDFNWHYRRRMEAAAALIKEEKIGYVLVSGDNGTRWYDEPTRMKRDLITLGVPAERIYRDYAGFRTLDSIIRAKEVFGLDTFIIISQQFQNERALYIARKNNIDAIAYNARGILIPEDYSNRIREALARVLAVIETHILGTGPRVLGPDIIIGETPPT</sequence>
<gene>
    <name evidence="9" type="ORF">EHSB41UT_03800</name>
</gene>
<comment type="subcellular location">
    <subcellularLocation>
        <location evidence="1">Cell inner membrane</location>
        <topology evidence="1">Single-pass membrane protein</topology>
    </subcellularLocation>
</comment>
<evidence type="ECO:0000256" key="3">
    <source>
        <dbReference type="ARBA" id="ARBA00022519"/>
    </source>
</evidence>
<evidence type="ECO:0000256" key="2">
    <source>
        <dbReference type="ARBA" id="ARBA00022475"/>
    </source>
</evidence>
<dbReference type="CDD" id="cd06259">
    <property type="entry name" value="YdcF-like"/>
    <property type="match status" value="1"/>
</dbReference>
<dbReference type="AlphaFoldDB" id="A0A1X7APJ7"/>
<dbReference type="GO" id="GO:0005886">
    <property type="term" value="C:plasma membrane"/>
    <property type="evidence" value="ECO:0007669"/>
    <property type="project" value="UniProtKB-SubCell"/>
</dbReference>